<reference evidence="5" key="1">
    <citation type="submission" date="2013-04" db="EMBL/GenBank/DDBJ databases">
        <title>The genome sequencing project of 58 acetic acid bacteria.</title>
        <authorList>
            <person name="Okamoto-Kainuma A."/>
            <person name="Ishikawa M."/>
            <person name="Umino S."/>
            <person name="Koizumi Y."/>
            <person name="Shiwa Y."/>
            <person name="Yoshikawa H."/>
            <person name="Matsutani M."/>
            <person name="Matsushita K."/>
        </authorList>
    </citation>
    <scope>NUCLEOTIDE SEQUENCE</scope>
    <source>
        <strain evidence="5">DSM 15669</strain>
    </source>
</reference>
<dbReference type="PANTHER" id="PTHR11103">
    <property type="entry name" value="SLR1189 PROTEIN"/>
    <property type="match status" value="1"/>
</dbReference>
<evidence type="ECO:0000256" key="2">
    <source>
        <dbReference type="ARBA" id="ARBA00022679"/>
    </source>
</evidence>
<dbReference type="InterPro" id="IPR036589">
    <property type="entry name" value="HCY_dom_sf"/>
</dbReference>
<comment type="cofactor">
    <cofactor evidence="3">
        <name>Zn(2+)</name>
        <dbReference type="ChEBI" id="CHEBI:29105"/>
    </cofactor>
</comment>
<keyword evidence="3" id="KW-0479">Metal-binding</keyword>
<feature type="binding site" evidence="3">
    <location>
        <position position="320"/>
    </location>
    <ligand>
        <name>Zn(2+)</name>
        <dbReference type="ChEBI" id="CHEBI:29105"/>
    </ligand>
</feature>
<dbReference type="PANTHER" id="PTHR11103:SF18">
    <property type="entry name" value="SLR1189 PROTEIN"/>
    <property type="match status" value="1"/>
</dbReference>
<dbReference type="Gene3D" id="3.20.20.330">
    <property type="entry name" value="Homocysteine-binding-like domain"/>
    <property type="match status" value="1"/>
</dbReference>
<gene>
    <name evidence="5" type="ORF">AA15669_1383</name>
</gene>
<protein>
    <submittedName>
        <fullName evidence="5">Homocysteine S-methyltransferase</fullName>
    </submittedName>
</protein>
<dbReference type="Proteomes" id="UP001062901">
    <property type="component" value="Unassembled WGS sequence"/>
</dbReference>
<sequence>MTFFAVNSIEAAGCIHFIEQSSFMSAQNTLILDGGMGRELHRMGAPFKQPEWSALALFEGPDFVRKAHEAYIHAGANVITANSYAVVPYHIGEERFQRHGEELAHLAGKLGRDAIQNTRPSSVSLAGSLPPTGGSYRPDLFDQARAHYILSTLIKGLSPSVDLWLAETQSSIAEAQTARQIIDRNDTRPFWVSFTLDDSQIHSQSPYTHMPVTLRSGEQLVDALNTMLPLGIDGVLFNCSDPRIMEPALTTASELIRSEPEAKRPRLGVYANAFVSHDHGQGEEANEAISTLDEELTPQRYASFAAEWVHAGASIVGGCCGIGPEHIAALSNER</sequence>
<name>A0ABQ0NZK8_9PROT</name>
<keyword evidence="3" id="KW-0862">Zinc</keyword>
<evidence type="ECO:0000313" key="5">
    <source>
        <dbReference type="EMBL" id="GBQ07451.1"/>
    </source>
</evidence>
<organism evidence="5 6">
    <name type="scientific">Saccharibacter floricola DSM 15669</name>
    <dbReference type="NCBI Taxonomy" id="1123227"/>
    <lineage>
        <taxon>Bacteria</taxon>
        <taxon>Pseudomonadati</taxon>
        <taxon>Pseudomonadota</taxon>
        <taxon>Alphaproteobacteria</taxon>
        <taxon>Acetobacterales</taxon>
        <taxon>Acetobacteraceae</taxon>
        <taxon>Saccharibacter</taxon>
    </lineage>
</organism>
<dbReference type="PIRSF" id="PIRSF037505">
    <property type="entry name" value="Betaine_HMT"/>
    <property type="match status" value="1"/>
</dbReference>
<evidence type="ECO:0000259" key="4">
    <source>
        <dbReference type="PROSITE" id="PS50970"/>
    </source>
</evidence>
<dbReference type="Pfam" id="PF02574">
    <property type="entry name" value="S-methyl_trans"/>
    <property type="match status" value="1"/>
</dbReference>
<dbReference type="InterPro" id="IPR003726">
    <property type="entry name" value="HCY_dom"/>
</dbReference>
<keyword evidence="6" id="KW-1185">Reference proteome</keyword>
<feature type="domain" description="Hcy-binding" evidence="4">
    <location>
        <begin position="18"/>
        <end position="334"/>
    </location>
</feature>
<dbReference type="PROSITE" id="PS50970">
    <property type="entry name" value="HCY"/>
    <property type="match status" value="1"/>
</dbReference>
<dbReference type="EMBL" id="BAQD01000032">
    <property type="protein sequence ID" value="GBQ07451.1"/>
    <property type="molecule type" value="Genomic_DNA"/>
</dbReference>
<feature type="binding site" evidence="3">
    <location>
        <position position="319"/>
    </location>
    <ligand>
        <name>Zn(2+)</name>
        <dbReference type="ChEBI" id="CHEBI:29105"/>
    </ligand>
</feature>
<evidence type="ECO:0000256" key="3">
    <source>
        <dbReference type="PROSITE-ProRule" id="PRU00333"/>
    </source>
</evidence>
<feature type="binding site" evidence="3">
    <location>
        <position position="239"/>
    </location>
    <ligand>
        <name>Zn(2+)</name>
        <dbReference type="ChEBI" id="CHEBI:29105"/>
    </ligand>
</feature>
<evidence type="ECO:0000256" key="1">
    <source>
        <dbReference type="ARBA" id="ARBA00022603"/>
    </source>
</evidence>
<dbReference type="InterPro" id="IPR017226">
    <property type="entry name" value="BHMT-like"/>
</dbReference>
<proteinExistence type="predicted"/>
<comment type="caution">
    <text evidence="5">The sequence shown here is derived from an EMBL/GenBank/DDBJ whole genome shotgun (WGS) entry which is preliminary data.</text>
</comment>
<dbReference type="SUPFAM" id="SSF82282">
    <property type="entry name" value="Homocysteine S-methyltransferase"/>
    <property type="match status" value="1"/>
</dbReference>
<keyword evidence="2 3" id="KW-0808">Transferase</keyword>
<keyword evidence="1 3" id="KW-0489">Methyltransferase</keyword>
<accession>A0ABQ0NZK8</accession>
<evidence type="ECO:0000313" key="6">
    <source>
        <dbReference type="Proteomes" id="UP001062901"/>
    </source>
</evidence>